<dbReference type="RefSeq" id="XP_075101032.1">
    <property type="nucleotide sequence ID" value="XM_075244931.1"/>
</dbReference>
<protein>
    <submittedName>
        <fullName evidence="2">Mediator of RNA polymerase II transcription subunit 25 isoform X2</fullName>
    </submittedName>
</protein>
<proteinExistence type="predicted"/>
<keyword evidence="1" id="KW-1185">Reference proteome</keyword>
<accession>A0AC58TUY5</accession>
<reference evidence="2" key="2">
    <citation type="submission" date="2025-08" db="UniProtKB">
        <authorList>
            <consortium name="RefSeq"/>
        </authorList>
    </citation>
    <scope>IDENTIFICATION</scope>
    <source>
        <tissue evidence="2">Leaf</tissue>
    </source>
</reference>
<name>A0AC58TUY5_TOBAC</name>
<dbReference type="Proteomes" id="UP000790787">
    <property type="component" value="Chromosome 22"/>
</dbReference>
<organism evidence="1 2">
    <name type="scientific">Nicotiana tabacum</name>
    <name type="common">Common tobacco</name>
    <dbReference type="NCBI Taxonomy" id="4097"/>
    <lineage>
        <taxon>Eukaryota</taxon>
        <taxon>Viridiplantae</taxon>
        <taxon>Streptophyta</taxon>
        <taxon>Embryophyta</taxon>
        <taxon>Tracheophyta</taxon>
        <taxon>Spermatophyta</taxon>
        <taxon>Magnoliopsida</taxon>
        <taxon>eudicotyledons</taxon>
        <taxon>Gunneridae</taxon>
        <taxon>Pentapetalae</taxon>
        <taxon>asterids</taxon>
        <taxon>lamiids</taxon>
        <taxon>Solanales</taxon>
        <taxon>Solanaceae</taxon>
        <taxon>Nicotianoideae</taxon>
        <taxon>Nicotianeae</taxon>
        <taxon>Nicotiana</taxon>
    </lineage>
</organism>
<evidence type="ECO:0000313" key="2">
    <source>
        <dbReference type="RefSeq" id="XP_075101032.1"/>
    </source>
</evidence>
<reference evidence="1" key="1">
    <citation type="journal article" date="2014" name="Nat. Commun.">
        <title>The tobacco genome sequence and its comparison with those of tomato and potato.</title>
        <authorList>
            <person name="Sierro N."/>
            <person name="Battey J.N."/>
            <person name="Ouadi S."/>
            <person name="Bakaher N."/>
            <person name="Bovet L."/>
            <person name="Willig A."/>
            <person name="Goepfert S."/>
            <person name="Peitsch M.C."/>
            <person name="Ivanov N.V."/>
        </authorList>
    </citation>
    <scope>NUCLEOTIDE SEQUENCE [LARGE SCALE GENOMIC DNA]</scope>
</reference>
<evidence type="ECO:0000313" key="1">
    <source>
        <dbReference type="Proteomes" id="UP000790787"/>
    </source>
</evidence>
<gene>
    <name evidence="2" type="primary">LOC107826460</name>
</gene>
<sequence length="770" mass="82539">MFNAHGSYSACLVQRSGWTRDMDIFFQWLSAIPFSGGGFSDAAVAEGLGEALMMFSSPNGNQSQQNMEGKKHCLLISASNPYPLPTPVYRPQMQKLEQNENTETQTDSRLSDAETVAKAFPQCSVSLSVICPKQLSKLRAVYNAGKRNPRAADPPIDTAKNPNFLVLISENFIEARAAFSRSGMTNLTSNQTPIKMDVPSIPPVSVPPSISNSAANGSVMSRQPISAGNIPPATVKIEPTTVTSMNGPAFSHIPSVRPALQPVPSLQTSSPLSVSQEMASHNENVQEMKPIVSGMTQSLRPVAAAAANVRILNDVAQARQAIAGATSIGLQSMGGTPMLSSMISSGMASSVPSAQTVFSSGQSGVTTVSGSVPLSGSGQNTQNSAPASFTSTAPSMSGNPNISISQPLSNNQGGISMDGQTVPGMCQGNLPGTQMMPSGTGMNQNMLTGLGATGMPSGTGTMMPTPGISQQGQPGMQPVGNSTGANMPLSQQQTPAALPSAQSKYVKVWEGNLSGQRQGQPVFITRLEGYRSASASESLAANWPPTMQIVRLISQDHMNNKQYVGKADFLVFRAMNQHGFLSQLQEKKLCAVIQLPSQTLLLSVSDKACRLIGMLFPGDMVVFKPQIPSQQQQQQQLQAQHPQLQQQQLSQQQQHISQLQQQQLSQQQQHISQLQQQPLQQQSQIPQMQQQQIHQMQQQQLPQMQQQQQIPQMQQPQQIPQMQQPQQQQPMVGTGVNQSYMQGPARSQLMSQGQVSSQGLPTMPGSGFMN</sequence>